<dbReference type="Proteomes" id="UP000507222">
    <property type="component" value="Unassembled WGS sequence"/>
</dbReference>
<reference evidence="1 2" key="1">
    <citation type="submission" date="2020-05" db="EMBL/GenBank/DDBJ databases">
        <authorList>
            <person name="Campoy J."/>
            <person name="Schneeberger K."/>
            <person name="Spophaly S."/>
        </authorList>
    </citation>
    <scope>NUCLEOTIDE SEQUENCE [LARGE SCALE GENOMIC DNA]</scope>
    <source>
        <strain evidence="1">PruArmRojPasFocal</strain>
    </source>
</reference>
<evidence type="ECO:0000313" key="1">
    <source>
        <dbReference type="EMBL" id="CAB4290431.1"/>
    </source>
</evidence>
<dbReference type="AlphaFoldDB" id="A0A6J5VR63"/>
<accession>A0A6J5VR63</accession>
<protein>
    <submittedName>
        <fullName evidence="1">Uncharacterized protein</fullName>
    </submittedName>
</protein>
<name>A0A6J5VR63_PRUAR</name>
<dbReference type="EMBL" id="CAEKDK010000008">
    <property type="protein sequence ID" value="CAB4290431.1"/>
    <property type="molecule type" value="Genomic_DNA"/>
</dbReference>
<proteinExistence type="predicted"/>
<organism evidence="1 2">
    <name type="scientific">Prunus armeniaca</name>
    <name type="common">Apricot</name>
    <name type="synonym">Armeniaca vulgaris</name>
    <dbReference type="NCBI Taxonomy" id="36596"/>
    <lineage>
        <taxon>Eukaryota</taxon>
        <taxon>Viridiplantae</taxon>
        <taxon>Streptophyta</taxon>
        <taxon>Embryophyta</taxon>
        <taxon>Tracheophyta</taxon>
        <taxon>Spermatophyta</taxon>
        <taxon>Magnoliopsida</taxon>
        <taxon>eudicotyledons</taxon>
        <taxon>Gunneridae</taxon>
        <taxon>Pentapetalae</taxon>
        <taxon>rosids</taxon>
        <taxon>fabids</taxon>
        <taxon>Rosales</taxon>
        <taxon>Rosaceae</taxon>
        <taxon>Amygdaloideae</taxon>
        <taxon>Amygdaleae</taxon>
        <taxon>Prunus</taxon>
    </lineage>
</organism>
<evidence type="ECO:0000313" key="2">
    <source>
        <dbReference type="Proteomes" id="UP000507222"/>
    </source>
</evidence>
<sequence>MMRRQDQQDQQSRVFYELSALVLNPPPISSHADSVLRSLTGGALISVFVEAAAARGDADFAGGVRLADAGDFDGSDALWIGDFLHWFHIDALGSRIGYGLLRGWNRLQPLCFGKVDSLLRVGSVITAKGDAW</sequence>
<gene>
    <name evidence="1" type="ORF">CURHAP_LOCUS50436</name>
</gene>